<feature type="non-terminal residue" evidence="1">
    <location>
        <position position="59"/>
    </location>
</feature>
<name>A0ABS8VD09_DATST</name>
<reference evidence="1 2" key="1">
    <citation type="journal article" date="2021" name="BMC Genomics">
        <title>Datura genome reveals duplications of psychoactive alkaloid biosynthetic genes and high mutation rate following tissue culture.</title>
        <authorList>
            <person name="Rajewski A."/>
            <person name="Carter-House D."/>
            <person name="Stajich J."/>
            <person name="Litt A."/>
        </authorList>
    </citation>
    <scope>NUCLEOTIDE SEQUENCE [LARGE SCALE GENOMIC DNA]</scope>
    <source>
        <strain evidence="1">AR-01</strain>
    </source>
</reference>
<sequence length="59" mass="6656">MVFDRGLLVIARDGGRSGRYWFSGVGGFDGAGREEKGEREVLRHWFARGENENEKLDLG</sequence>
<organism evidence="1 2">
    <name type="scientific">Datura stramonium</name>
    <name type="common">Jimsonweed</name>
    <name type="synonym">Common thornapple</name>
    <dbReference type="NCBI Taxonomy" id="4076"/>
    <lineage>
        <taxon>Eukaryota</taxon>
        <taxon>Viridiplantae</taxon>
        <taxon>Streptophyta</taxon>
        <taxon>Embryophyta</taxon>
        <taxon>Tracheophyta</taxon>
        <taxon>Spermatophyta</taxon>
        <taxon>Magnoliopsida</taxon>
        <taxon>eudicotyledons</taxon>
        <taxon>Gunneridae</taxon>
        <taxon>Pentapetalae</taxon>
        <taxon>asterids</taxon>
        <taxon>lamiids</taxon>
        <taxon>Solanales</taxon>
        <taxon>Solanaceae</taxon>
        <taxon>Solanoideae</taxon>
        <taxon>Datureae</taxon>
        <taxon>Datura</taxon>
    </lineage>
</organism>
<keyword evidence="2" id="KW-1185">Reference proteome</keyword>
<dbReference type="EMBL" id="JACEIK010004332">
    <property type="protein sequence ID" value="MCD9645086.1"/>
    <property type="molecule type" value="Genomic_DNA"/>
</dbReference>
<protein>
    <submittedName>
        <fullName evidence="1">Uncharacterized protein</fullName>
    </submittedName>
</protein>
<proteinExistence type="predicted"/>
<evidence type="ECO:0000313" key="1">
    <source>
        <dbReference type="EMBL" id="MCD9645086.1"/>
    </source>
</evidence>
<evidence type="ECO:0000313" key="2">
    <source>
        <dbReference type="Proteomes" id="UP000823775"/>
    </source>
</evidence>
<comment type="caution">
    <text evidence="1">The sequence shown here is derived from an EMBL/GenBank/DDBJ whole genome shotgun (WGS) entry which is preliminary data.</text>
</comment>
<gene>
    <name evidence="1" type="ORF">HAX54_033762</name>
</gene>
<accession>A0ABS8VD09</accession>
<dbReference type="Proteomes" id="UP000823775">
    <property type="component" value="Unassembled WGS sequence"/>
</dbReference>